<protein>
    <submittedName>
        <fullName evidence="1">Uncharacterized protein</fullName>
    </submittedName>
</protein>
<proteinExistence type="predicted"/>
<keyword evidence="2" id="KW-1185">Reference proteome</keyword>
<organism evidence="1 2">
    <name type="scientific">Luteibacter pinisoli</name>
    <dbReference type="NCBI Taxonomy" id="2589080"/>
    <lineage>
        <taxon>Bacteria</taxon>
        <taxon>Pseudomonadati</taxon>
        <taxon>Pseudomonadota</taxon>
        <taxon>Gammaproteobacteria</taxon>
        <taxon>Lysobacterales</taxon>
        <taxon>Rhodanobacteraceae</taxon>
        <taxon>Luteibacter</taxon>
    </lineage>
</organism>
<reference evidence="1 2" key="1">
    <citation type="submission" date="2019-06" db="EMBL/GenBank/DDBJ databases">
        <title>A complete genome sequence for Luteibacter pinisoli MAH-14.</title>
        <authorList>
            <person name="Baltrus D.A."/>
        </authorList>
    </citation>
    <scope>NUCLEOTIDE SEQUENCE [LARGE SCALE GENOMIC DNA]</scope>
    <source>
        <strain evidence="1 2">MAH-14</strain>
    </source>
</reference>
<dbReference type="AlphaFoldDB" id="A0A4Y5Z6M5"/>
<evidence type="ECO:0000313" key="1">
    <source>
        <dbReference type="EMBL" id="QDE40179.1"/>
    </source>
</evidence>
<dbReference type="Proteomes" id="UP000316093">
    <property type="component" value="Chromosome"/>
</dbReference>
<dbReference type="RefSeq" id="WP_139983645.1">
    <property type="nucleotide sequence ID" value="NZ_CP041046.1"/>
</dbReference>
<sequence length="117" mass="13207">MVRLARSFNDEAVLAFDTHNTGPKVYPDNRRSYDHLDTTIDRSTRFVSLLKEISKTVTVPTQQRASHFFGSNPFERAAALVEKQIIGDTYAYQAKGGALELMRDLSDASFFGWSEDV</sequence>
<gene>
    <name evidence="1" type="ORF">FIV34_13625</name>
</gene>
<name>A0A4Y5Z6M5_9GAMM</name>
<dbReference type="KEGG" id="lpy:FIV34_13625"/>
<accession>A0A4Y5Z6M5</accession>
<dbReference type="EMBL" id="CP041046">
    <property type="protein sequence ID" value="QDE40179.1"/>
    <property type="molecule type" value="Genomic_DNA"/>
</dbReference>
<evidence type="ECO:0000313" key="2">
    <source>
        <dbReference type="Proteomes" id="UP000316093"/>
    </source>
</evidence>
<dbReference type="OrthoDB" id="9947147at2"/>